<dbReference type="InterPro" id="IPR043130">
    <property type="entry name" value="CDP-OH_PTrfase_TM_dom"/>
</dbReference>
<evidence type="ECO:0000256" key="7">
    <source>
        <dbReference type="ARBA" id="ARBA00023098"/>
    </source>
</evidence>
<gene>
    <name evidence="12" type="ORF">MNB_ARC-1_981</name>
</gene>
<dbReference type="PANTHER" id="PTHR14269:SF62">
    <property type="entry name" value="CDP-DIACYLGLYCEROL--GLYCEROL-3-PHOSPHATE 3-PHOSPHATIDYLTRANSFERASE 1, CHLOROPLASTIC"/>
    <property type="match status" value="1"/>
</dbReference>
<reference evidence="12" key="1">
    <citation type="submission" date="2018-10" db="EMBL/GenBank/DDBJ databases">
        <authorList>
            <person name="Aoki K."/>
        </authorList>
    </citation>
    <scope>NUCLEOTIDE SEQUENCE</scope>
</reference>
<evidence type="ECO:0000256" key="2">
    <source>
        <dbReference type="ARBA" id="ARBA00010441"/>
    </source>
</evidence>
<evidence type="ECO:0000256" key="8">
    <source>
        <dbReference type="ARBA" id="ARBA00023136"/>
    </source>
</evidence>
<comment type="subcellular location">
    <subcellularLocation>
        <location evidence="1">Membrane</location>
        <topology evidence="1">Multi-pass membrane protein</topology>
    </subcellularLocation>
</comment>
<evidence type="ECO:0000256" key="1">
    <source>
        <dbReference type="ARBA" id="ARBA00004141"/>
    </source>
</evidence>
<feature type="transmembrane region" description="Helical" evidence="11">
    <location>
        <begin position="153"/>
        <end position="179"/>
    </location>
</feature>
<keyword evidence="7" id="KW-0443">Lipid metabolism</keyword>
<dbReference type="EMBL" id="UOYO01000050">
    <property type="protein sequence ID" value="VAY88371.1"/>
    <property type="molecule type" value="Genomic_DNA"/>
</dbReference>
<organism evidence="12">
    <name type="scientific">hydrothermal vent metagenome</name>
    <dbReference type="NCBI Taxonomy" id="652676"/>
    <lineage>
        <taxon>unclassified sequences</taxon>
        <taxon>metagenomes</taxon>
        <taxon>ecological metagenomes</taxon>
    </lineage>
</organism>
<evidence type="ECO:0000256" key="10">
    <source>
        <dbReference type="ARBA" id="ARBA00023264"/>
    </source>
</evidence>
<dbReference type="GO" id="GO:0016020">
    <property type="term" value="C:membrane"/>
    <property type="evidence" value="ECO:0007669"/>
    <property type="project" value="UniProtKB-SubCell"/>
</dbReference>
<dbReference type="NCBIfam" id="TIGR00560">
    <property type="entry name" value="pgsA"/>
    <property type="match status" value="1"/>
</dbReference>
<evidence type="ECO:0000256" key="9">
    <source>
        <dbReference type="ARBA" id="ARBA00023209"/>
    </source>
</evidence>
<dbReference type="InterPro" id="IPR000462">
    <property type="entry name" value="CDP-OH_P_trans"/>
</dbReference>
<dbReference type="PROSITE" id="PS00379">
    <property type="entry name" value="CDP_ALCOHOL_P_TRANSF"/>
    <property type="match status" value="1"/>
</dbReference>
<dbReference type="Pfam" id="PF01066">
    <property type="entry name" value="CDP-OH_P_transf"/>
    <property type="match status" value="1"/>
</dbReference>
<dbReference type="Gene3D" id="1.20.120.1760">
    <property type="match status" value="1"/>
</dbReference>
<keyword evidence="5 11" id="KW-0812">Transmembrane</keyword>
<dbReference type="InterPro" id="IPR050324">
    <property type="entry name" value="CDP-alcohol_PTase-I"/>
</dbReference>
<keyword evidence="10" id="KW-1208">Phospholipid metabolism</keyword>
<sequence>MNQIKNDNLNLPNILVIFRILLAPLMLFFLIYQDGCGFENCPLNSLGWDKSWYNYFAGLIFVIASVTDFFDGFIARSWSQTTKLGVILDPLADKMLVLAAFIGLLVIDKANAFAIFLILSREFLITGLRVVAISENKEIATTMIGKIKTVAQMVAVGFLIMDWSFGTELLWLAVIFTLYSGYEYIRGYLK</sequence>
<keyword evidence="3" id="KW-0444">Lipid biosynthesis</keyword>
<accession>A0A3B1E7Q2</accession>
<evidence type="ECO:0000256" key="11">
    <source>
        <dbReference type="SAM" id="Phobius"/>
    </source>
</evidence>
<keyword evidence="9" id="KW-0594">Phospholipid biosynthesis</keyword>
<evidence type="ECO:0000256" key="4">
    <source>
        <dbReference type="ARBA" id="ARBA00022679"/>
    </source>
</evidence>
<evidence type="ECO:0000256" key="6">
    <source>
        <dbReference type="ARBA" id="ARBA00022989"/>
    </source>
</evidence>
<evidence type="ECO:0000256" key="3">
    <source>
        <dbReference type="ARBA" id="ARBA00022516"/>
    </source>
</evidence>
<name>A0A3B1E7Q2_9ZZZZ</name>
<comment type="similarity">
    <text evidence="2">Belongs to the CDP-alcohol phosphatidyltransferase class-I family.</text>
</comment>
<dbReference type="InterPro" id="IPR048254">
    <property type="entry name" value="CDP_ALCOHOL_P_TRANSF_CS"/>
</dbReference>
<protein>
    <submittedName>
        <fullName evidence="12">CDP-diacylglycerol--glycerol-3-phosphate 3-phosphatidyltransferase</fullName>
        <ecNumber evidence="12">2.7.8.5</ecNumber>
    </submittedName>
</protein>
<evidence type="ECO:0000256" key="5">
    <source>
        <dbReference type="ARBA" id="ARBA00022692"/>
    </source>
</evidence>
<dbReference type="PIRSF" id="PIRSF000847">
    <property type="entry name" value="Phos_ph_gly_syn"/>
    <property type="match status" value="1"/>
</dbReference>
<dbReference type="GO" id="GO:0008444">
    <property type="term" value="F:CDP-diacylglycerol-glycerol-3-phosphate 3-phosphatidyltransferase activity"/>
    <property type="evidence" value="ECO:0007669"/>
    <property type="project" value="UniProtKB-EC"/>
</dbReference>
<keyword evidence="6 11" id="KW-1133">Transmembrane helix</keyword>
<dbReference type="EC" id="2.7.8.5" evidence="12"/>
<dbReference type="AlphaFoldDB" id="A0A3B1E7Q2"/>
<evidence type="ECO:0000313" key="12">
    <source>
        <dbReference type="EMBL" id="VAY88371.1"/>
    </source>
</evidence>
<keyword evidence="4 12" id="KW-0808">Transferase</keyword>
<dbReference type="PANTHER" id="PTHR14269">
    <property type="entry name" value="CDP-DIACYLGLYCEROL--GLYCEROL-3-PHOSPHATE 3-PHOSPHATIDYLTRANSFERASE-RELATED"/>
    <property type="match status" value="1"/>
</dbReference>
<feature type="transmembrane region" description="Helical" evidence="11">
    <location>
        <begin position="52"/>
        <end position="74"/>
    </location>
</feature>
<dbReference type="GO" id="GO:0046474">
    <property type="term" value="P:glycerophospholipid biosynthetic process"/>
    <property type="evidence" value="ECO:0007669"/>
    <property type="project" value="TreeGrafter"/>
</dbReference>
<proteinExistence type="inferred from homology"/>
<dbReference type="InterPro" id="IPR004570">
    <property type="entry name" value="Phosphatidylglycerol_P_synth"/>
</dbReference>
<keyword evidence="8 11" id="KW-0472">Membrane</keyword>
<feature type="transmembrane region" description="Helical" evidence="11">
    <location>
        <begin position="12"/>
        <end position="32"/>
    </location>
</feature>